<protein>
    <submittedName>
        <fullName evidence="1">Uncharacterized protein</fullName>
    </submittedName>
</protein>
<proteinExistence type="predicted"/>
<dbReference type="HOGENOM" id="CLU_2702743_0_0_9"/>
<reference evidence="1 2" key="1">
    <citation type="submission" date="2011-10" db="EMBL/GenBank/DDBJ databases">
        <title>Whole genome sequence of Selenomonas ruminantium subsp. lactilytica TAM6421.</title>
        <authorList>
            <person name="Oguchi A."/>
            <person name="Ankai A."/>
            <person name="Kaneko J."/>
            <person name="Yamada-Narita S."/>
            <person name="Fukui S."/>
            <person name="Takahashi M."/>
            <person name="Onodera T."/>
            <person name="Kojima S."/>
            <person name="Fushimi T."/>
            <person name="Abe N."/>
            <person name="Kamio Y."/>
            <person name="Yamazaki S."/>
            <person name="Fujita N."/>
        </authorList>
    </citation>
    <scope>NUCLEOTIDE SEQUENCE [LARGE SCALE GENOMIC DNA]</scope>
    <source>
        <strain evidence="2">NBRC 103574 / TAM6421</strain>
        <plasmid evidence="1 2">pSRC3</plasmid>
    </source>
</reference>
<gene>
    <name evidence="1" type="ordered locus">SELR_pSRC300790</name>
</gene>
<keyword evidence="1" id="KW-0614">Plasmid</keyword>
<name>I0GWL5_SELRL</name>
<dbReference type="AlphaFoldDB" id="I0GWL5"/>
<dbReference type="RefSeq" id="WP_014426170.1">
    <property type="nucleotide sequence ID" value="NC_017073.1"/>
</dbReference>
<dbReference type="PATRIC" id="fig|927704.6.peg.3393"/>
<organism evidence="1 2">
    <name type="scientific">Selenomonas ruminantium subsp. lactilytica (strain NBRC 103574 / TAM6421)</name>
    <dbReference type="NCBI Taxonomy" id="927704"/>
    <lineage>
        <taxon>Bacteria</taxon>
        <taxon>Bacillati</taxon>
        <taxon>Bacillota</taxon>
        <taxon>Negativicutes</taxon>
        <taxon>Selenomonadales</taxon>
        <taxon>Selenomonadaceae</taxon>
        <taxon>Selenomonas</taxon>
    </lineage>
</organism>
<dbReference type="EMBL" id="AP012300">
    <property type="protein sequence ID" value="BAL85152.1"/>
    <property type="molecule type" value="Genomic_DNA"/>
</dbReference>
<accession>I0GWL5</accession>
<geneLocation type="plasmid" evidence="1 2">
    <name>pSRC3</name>
</geneLocation>
<evidence type="ECO:0000313" key="1">
    <source>
        <dbReference type="EMBL" id="BAL85152.1"/>
    </source>
</evidence>
<sequence>MFTDMANNKLSLLDEVIIPTLRNTIYPHKGNIAAMKWDFDENGAERQRIKIMFTDDSEKWKDASQVVKLNHEI</sequence>
<dbReference type="Proteomes" id="UP000007887">
    <property type="component" value="Plasmid pSRC3"/>
</dbReference>
<dbReference type="KEGG" id="sri:SELR_pSRC300790"/>
<evidence type="ECO:0000313" key="2">
    <source>
        <dbReference type="Proteomes" id="UP000007887"/>
    </source>
</evidence>